<sequence length="132" mass="15423">MNKILGLVVIIFLFVGCSFLFVGCSIEERKVVERLKPEEENKLSVRVFVKKTPSKEYQRSILNIFDEHSLWGDKVTSHGFTILDENSTQEDKYNKIFVLDRLPEIFVFNHQGVIFRTYEVDELETFLISGKD</sequence>
<organism evidence="1 2">
    <name type="scientific">Alkalihalophilus pseudofirmus (strain ATCC BAA-2126 / JCM 17055 / OF4)</name>
    <name type="common">Bacillus pseudofirmus</name>
    <dbReference type="NCBI Taxonomy" id="398511"/>
    <lineage>
        <taxon>Bacteria</taxon>
        <taxon>Bacillati</taxon>
        <taxon>Bacillota</taxon>
        <taxon>Bacilli</taxon>
        <taxon>Bacillales</taxon>
        <taxon>Bacillaceae</taxon>
        <taxon>Alkalihalophilus</taxon>
    </lineage>
</organism>
<name>D3FRD8_ALKPO</name>
<accession>D3FRD8</accession>
<dbReference type="HOGENOM" id="CLU_1912889_0_0_9"/>
<evidence type="ECO:0000313" key="2">
    <source>
        <dbReference type="Proteomes" id="UP000001544"/>
    </source>
</evidence>
<dbReference type="PROSITE" id="PS51257">
    <property type="entry name" value="PROKAR_LIPOPROTEIN"/>
    <property type="match status" value="1"/>
</dbReference>
<dbReference type="KEGG" id="bpf:BpOF4_17440"/>
<dbReference type="AlphaFoldDB" id="D3FRD8"/>
<evidence type="ECO:0000313" key="1">
    <source>
        <dbReference type="EMBL" id="ADC51529.1"/>
    </source>
</evidence>
<dbReference type="EMBL" id="CP001878">
    <property type="protein sequence ID" value="ADC51529.1"/>
    <property type="molecule type" value="Genomic_DNA"/>
</dbReference>
<gene>
    <name evidence="1" type="ordered locus">BpOF4_17440</name>
</gene>
<keyword evidence="2" id="KW-1185">Reference proteome</keyword>
<evidence type="ECO:0008006" key="3">
    <source>
        <dbReference type="Google" id="ProtNLM"/>
    </source>
</evidence>
<dbReference type="STRING" id="398511.BpOF4_17440"/>
<proteinExistence type="predicted"/>
<dbReference type="RefSeq" id="WP_012958891.1">
    <property type="nucleotide sequence ID" value="NC_013791.2"/>
</dbReference>
<reference evidence="1 2" key="1">
    <citation type="journal article" date="2011" name="Environ. Microbiol.">
        <title>Genome of alkaliphilic Bacillus pseudofirmus OF4 reveals adaptations that support the ability to grow in an external pH range from 7.5 to 11.4.</title>
        <authorList>
            <person name="Janto B."/>
            <person name="Ahmed A."/>
            <person name="Ito M."/>
            <person name="Liu J."/>
            <person name="Hicks D.B."/>
            <person name="Pagni S."/>
            <person name="Fackelmayer O.J."/>
            <person name="Smith T.A."/>
            <person name="Earl J."/>
            <person name="Elbourne L.D."/>
            <person name="Hassan K."/>
            <person name="Paulsen I.T."/>
            <person name="Kolsto A.B."/>
            <person name="Tourasse N.J."/>
            <person name="Ehrlich G.D."/>
            <person name="Boissy R."/>
            <person name="Ivey D.M."/>
            <person name="Li G."/>
            <person name="Xue Y."/>
            <person name="Ma Y."/>
            <person name="Hu F.Z."/>
            <person name="Krulwich T.A."/>
        </authorList>
    </citation>
    <scope>NUCLEOTIDE SEQUENCE [LARGE SCALE GENOMIC DNA]</scope>
    <source>
        <strain evidence="2">ATCC BAA-2126 / JCM 17055 / OF4</strain>
    </source>
</reference>
<protein>
    <recommendedName>
        <fullName evidence="3">Lipoprotein</fullName>
    </recommendedName>
</protein>
<dbReference type="Proteomes" id="UP000001544">
    <property type="component" value="Chromosome"/>
</dbReference>